<feature type="transmembrane region" description="Helical" evidence="7">
    <location>
        <begin position="595"/>
        <end position="617"/>
    </location>
</feature>
<feature type="compositionally biased region" description="Basic and acidic residues" evidence="6">
    <location>
        <begin position="45"/>
        <end position="68"/>
    </location>
</feature>
<feature type="transmembrane region" description="Helical" evidence="7">
    <location>
        <begin position="662"/>
        <end position="681"/>
    </location>
</feature>
<evidence type="ECO:0000256" key="1">
    <source>
        <dbReference type="ARBA" id="ARBA00004141"/>
    </source>
</evidence>
<protein>
    <submittedName>
        <fullName evidence="8">Uncharacterized protein</fullName>
    </submittedName>
</protein>
<dbReference type="Pfam" id="PF05346">
    <property type="entry name" value="DUF747"/>
    <property type="match status" value="1"/>
</dbReference>
<evidence type="ECO:0000256" key="2">
    <source>
        <dbReference type="ARBA" id="ARBA00008803"/>
    </source>
</evidence>
<feature type="compositionally biased region" description="Low complexity" evidence="6">
    <location>
        <begin position="14"/>
        <end position="35"/>
    </location>
</feature>
<feature type="compositionally biased region" description="Basic and acidic residues" evidence="6">
    <location>
        <begin position="465"/>
        <end position="474"/>
    </location>
</feature>
<dbReference type="PANTHER" id="PTHR13317">
    <property type="entry name" value="TRANSMEMBRANE ANTERIOR POSTERIOR TRANSFORMATION PROTEIN 1 HOMOLOG"/>
    <property type="match status" value="1"/>
</dbReference>
<feature type="compositionally biased region" description="Low complexity" evidence="6">
    <location>
        <begin position="102"/>
        <end position="114"/>
    </location>
</feature>
<feature type="compositionally biased region" description="Low complexity" evidence="6">
    <location>
        <begin position="264"/>
        <end position="287"/>
    </location>
</feature>
<feature type="region of interest" description="Disordered" evidence="6">
    <location>
        <begin position="260"/>
        <end position="287"/>
    </location>
</feature>
<gene>
    <name evidence="8" type="ORF">DBRI1063_LOCUS2899</name>
</gene>
<feature type="compositionally biased region" description="Low complexity" evidence="6">
    <location>
        <begin position="427"/>
        <end position="464"/>
    </location>
</feature>
<feature type="compositionally biased region" description="Pro residues" evidence="6">
    <location>
        <begin position="89"/>
        <end position="101"/>
    </location>
</feature>
<feature type="compositionally biased region" description="Low complexity" evidence="6">
    <location>
        <begin position="327"/>
        <end position="337"/>
    </location>
</feature>
<keyword evidence="4 7" id="KW-1133">Transmembrane helix</keyword>
<feature type="compositionally biased region" description="Low complexity" evidence="6">
    <location>
        <begin position="484"/>
        <end position="498"/>
    </location>
</feature>
<dbReference type="AlphaFoldDB" id="A0A7S1YQX4"/>
<comment type="subcellular location">
    <subcellularLocation>
        <location evidence="1">Membrane</location>
        <topology evidence="1">Multi-pass membrane protein</topology>
    </subcellularLocation>
</comment>
<proteinExistence type="inferred from homology"/>
<feature type="transmembrane region" description="Helical" evidence="7">
    <location>
        <begin position="920"/>
        <end position="944"/>
    </location>
</feature>
<accession>A0A7S1YQX4</accession>
<feature type="compositionally biased region" description="Polar residues" evidence="6">
    <location>
        <begin position="499"/>
        <end position="516"/>
    </location>
</feature>
<dbReference type="PANTHER" id="PTHR13317:SF4">
    <property type="entry name" value="TRANSMEMBRANE ANTERIOR POSTERIOR TRANSFORMATION PROTEIN 1 HOMOLOG"/>
    <property type="match status" value="1"/>
</dbReference>
<evidence type="ECO:0000313" key="8">
    <source>
        <dbReference type="EMBL" id="CAD9316492.1"/>
    </source>
</evidence>
<feature type="compositionally biased region" description="Basic and acidic residues" evidence="6">
    <location>
        <begin position="303"/>
        <end position="314"/>
    </location>
</feature>
<dbReference type="EMBL" id="HBGN01004367">
    <property type="protein sequence ID" value="CAD9316492.1"/>
    <property type="molecule type" value="Transcribed_RNA"/>
</dbReference>
<evidence type="ECO:0000256" key="7">
    <source>
        <dbReference type="SAM" id="Phobius"/>
    </source>
</evidence>
<name>A0A7S1YQX4_9STRA</name>
<dbReference type="GO" id="GO:0005789">
    <property type="term" value="C:endoplasmic reticulum membrane"/>
    <property type="evidence" value="ECO:0007669"/>
    <property type="project" value="TreeGrafter"/>
</dbReference>
<evidence type="ECO:0000256" key="4">
    <source>
        <dbReference type="ARBA" id="ARBA00022989"/>
    </source>
</evidence>
<keyword evidence="5 7" id="KW-0472">Membrane</keyword>
<organism evidence="8">
    <name type="scientific">Ditylum brightwellii</name>
    <dbReference type="NCBI Taxonomy" id="49249"/>
    <lineage>
        <taxon>Eukaryota</taxon>
        <taxon>Sar</taxon>
        <taxon>Stramenopiles</taxon>
        <taxon>Ochrophyta</taxon>
        <taxon>Bacillariophyta</taxon>
        <taxon>Mediophyceae</taxon>
        <taxon>Lithodesmiophycidae</taxon>
        <taxon>Lithodesmiales</taxon>
        <taxon>Lithodesmiaceae</taxon>
        <taxon>Ditylum</taxon>
    </lineage>
</organism>
<feature type="region of interest" description="Disordered" evidence="6">
    <location>
        <begin position="416"/>
        <end position="537"/>
    </location>
</feature>
<dbReference type="InterPro" id="IPR008010">
    <property type="entry name" value="Tatp1"/>
</dbReference>
<evidence type="ECO:0000256" key="3">
    <source>
        <dbReference type="ARBA" id="ARBA00022692"/>
    </source>
</evidence>
<feature type="transmembrane region" description="Helical" evidence="7">
    <location>
        <begin position="637"/>
        <end position="656"/>
    </location>
</feature>
<evidence type="ECO:0000256" key="6">
    <source>
        <dbReference type="SAM" id="MobiDB-lite"/>
    </source>
</evidence>
<feature type="transmembrane region" description="Helical" evidence="7">
    <location>
        <begin position="782"/>
        <end position="800"/>
    </location>
</feature>
<feature type="region of interest" description="Disordered" evidence="6">
    <location>
        <begin position="300"/>
        <end position="346"/>
    </location>
</feature>
<feature type="transmembrane region" description="Helical" evidence="7">
    <location>
        <begin position="709"/>
        <end position="732"/>
    </location>
</feature>
<feature type="region of interest" description="Disordered" evidence="6">
    <location>
        <begin position="957"/>
        <end position="995"/>
    </location>
</feature>
<feature type="compositionally biased region" description="Low complexity" evidence="6">
    <location>
        <begin position="524"/>
        <end position="537"/>
    </location>
</feature>
<evidence type="ECO:0000256" key="5">
    <source>
        <dbReference type="ARBA" id="ARBA00023136"/>
    </source>
</evidence>
<feature type="transmembrane region" description="Helical" evidence="7">
    <location>
        <begin position="744"/>
        <end position="761"/>
    </location>
</feature>
<keyword evidence="3 7" id="KW-0812">Transmembrane</keyword>
<feature type="region of interest" description="Disordered" evidence="6">
    <location>
        <begin position="1"/>
        <end position="114"/>
    </location>
</feature>
<reference evidence="8" key="1">
    <citation type="submission" date="2021-01" db="EMBL/GenBank/DDBJ databases">
        <authorList>
            <person name="Corre E."/>
            <person name="Pelletier E."/>
            <person name="Niang G."/>
            <person name="Scheremetjew M."/>
            <person name="Finn R."/>
            <person name="Kale V."/>
            <person name="Holt S."/>
            <person name="Cochrane G."/>
            <person name="Meng A."/>
            <person name="Brown T."/>
            <person name="Cohen L."/>
        </authorList>
    </citation>
    <scope>NUCLEOTIDE SEQUENCE</scope>
    <source>
        <strain evidence="8">Pop2</strain>
    </source>
</reference>
<comment type="similarity">
    <text evidence="2">Belongs to the TAPT1 family.</text>
</comment>
<sequence>MIVAPSSALHHNHNQQQQTTLQQEEYESSEASFSSLKEEEEEDKENTNHVMQHEKPFTKTKEENKENRIPSSDETTFEKIKEDGIISTTPPPSSSPPPPLETPTITTSAAAGATATAGDTTSMEQRMIQLEQMVLQLQSLLTMQSKSGGAPFMAIPTATASITFPPPPLLNATWHHDTTAGLTTAVSPHVSPDEIITTPTTPVNNPKNVASMIVGSGTSPQNLIYSPLSTPSKTLLQPNLEYRCFTAEYENALRQHSQRQILRNNSVSSSVTNSPTGSSSVASSTTNFSTNSVRFKMRPRASSFHDYETTERRLSLTSGGGGEREQQPQLQRQQPQPKMMKSSLPTIPSASSFHVLASSGGVGSATITSSSVSEKQKNDDFFSTGLDLDTPSSPAFKKGDGNDKLFQTEITTKIMTDNDDNSLGMESSSGSSKETIAAVAAETATPTSVSSNSKIRSTSISSSSSKERKMELRLDAQTSPPLLPASLSSSKSMSAFPSTVETTPKQKNSTPQLSSATKEKNKQATTTPSSSSPSKAKKSTNFFSFFKNDVLNLDARHEDGSGTEDVDANMEEFLRVPSKLESLLLFGLAICADSFLYVITFLPLKCVWALLCLFCTIVRPGKGIGGCRFHRRHLYQLLQVFVLYTVYSKVLCPISIGKLYHWIRGQAMIKIYVIIAIVEVFDRLMCSLGQDAYDSLYWNTTRRPHHPRMIISTLVVMVYVALHSLILFIHVATLNVAMNSADQALLTLLISGNFAEIKSTVFKKYNKQNLFKITTSDICERFKLALFLSLVLLLNCFQGGMDQSRIQAYMQVCGVVLAAEILADWIKHMFITKFNFIKSNVYSDYGLILAGDVTGIGHEGLNLDHTHAAVKRVGLAQIPLVCVMARYLREAARYALAYSVDMEEDHWWDFMSKWYLEGQWGIFAGCVLLAFVLLLTSKITLGALNRSIAQRILDNPPISTDQADGGSGSGSGKVRSAKKTKESSECKTVQRRQAV</sequence>